<protein>
    <submittedName>
        <fullName evidence="1">Predicted protein</fullName>
    </submittedName>
</protein>
<dbReference type="VEuPathDB" id="AmoebaDB:NAEGRDRAFT_63545"/>
<evidence type="ECO:0000313" key="2">
    <source>
        <dbReference type="Proteomes" id="UP000006671"/>
    </source>
</evidence>
<name>D2V3Z7_NAEGR</name>
<dbReference type="OrthoDB" id="10466637at2759"/>
<gene>
    <name evidence="1" type="ORF">NAEGRDRAFT_63545</name>
</gene>
<dbReference type="AlphaFoldDB" id="D2V3Z7"/>
<dbReference type="KEGG" id="ngr:NAEGRDRAFT_63545"/>
<dbReference type="Proteomes" id="UP000006671">
    <property type="component" value="Unassembled WGS sequence"/>
</dbReference>
<dbReference type="RefSeq" id="XP_002681180.1">
    <property type="nucleotide sequence ID" value="XM_002681134.1"/>
</dbReference>
<keyword evidence="2" id="KW-1185">Reference proteome</keyword>
<accession>D2V3Z7</accession>
<evidence type="ECO:0000313" key="1">
    <source>
        <dbReference type="EMBL" id="EFC48436.1"/>
    </source>
</evidence>
<sequence>MNGFIIGGRQQNDHQHKEKRNYLLINGRVKRENSLQDLIVEWSSRVEGKLEGKSRIFVIGERIEELANYLALSTSFIEQFEKRWNLKRKELEELFMKLVSERKFTSKFLMKYLSMQNDENNGIQKSERKIQRNAQYSTSDHISKNLKSLQSEYYKIIDVLRKNGVTNPGQYIESHQEILQRLYGTSKERNLVLNSIISTENPLSIGSNIQMDYNTREDLNDSTFRAPEEEEGFMRCFLQKFDDSFNLHELKVGEMDVIDLEILIRSPAITPQSVLNHHVNVPIGFISKHLNEISIHQRVSPICSKVKVTIDQCWNEMEKILEGQLGHEVISNWKLKDILRAYTIGKTITDSHSNLLDSLNDMFTFFQSTTITGSKEKVDAKYSKLCEEVSQLDKYRDLYHHIFQFNSEAVHLINRVVQKFFKESEEAREFKTSQVKQQAKHKLSMYNHLHRLARYLLQKPSYSFLDNDKDESGIAFFEMHDQSIEKRRELARNFISNPSSSSLHQRDEHINTSIVEIQQLISNMLNKSLSTSDIKTLQESVSSYEDNVEIAKGNTDLFPQKGISHLAQTLESRFNKLNNVQHIESSNTESSPEQNFPSITSIRKQVMNFLTTFVLKSSIGKDTEEHLVGIFGCMSPIPESELTLYRLMTYDYQRARLFKILTDKGVHLLPQTHLLIKDLVSEKYTWLSTSQKLKHYKAAYCEAHYFNEMSQEEITTYEDILLRAVPLLIRRGQDISSNYTLHDRISSLKDLIKRTRLNLKHSKQSLQYPSLVLLKFLYHNTSQIEQKELIFSKWNQFHPSHFKYILTSPNNNR</sequence>
<organism evidence="2">
    <name type="scientific">Naegleria gruberi</name>
    <name type="common">Amoeba</name>
    <dbReference type="NCBI Taxonomy" id="5762"/>
    <lineage>
        <taxon>Eukaryota</taxon>
        <taxon>Discoba</taxon>
        <taxon>Heterolobosea</taxon>
        <taxon>Tetramitia</taxon>
        <taxon>Eutetramitia</taxon>
        <taxon>Vahlkampfiidae</taxon>
        <taxon>Naegleria</taxon>
    </lineage>
</organism>
<proteinExistence type="predicted"/>
<dbReference type="InParanoid" id="D2V3Z7"/>
<dbReference type="OMA" id="QRDEHIN"/>
<reference evidence="1 2" key="1">
    <citation type="journal article" date="2010" name="Cell">
        <title>The genome of Naegleria gruberi illuminates early eukaryotic versatility.</title>
        <authorList>
            <person name="Fritz-Laylin L.K."/>
            <person name="Prochnik S.E."/>
            <person name="Ginger M.L."/>
            <person name="Dacks J.B."/>
            <person name="Carpenter M.L."/>
            <person name="Field M.C."/>
            <person name="Kuo A."/>
            <person name="Paredez A."/>
            <person name="Chapman J."/>
            <person name="Pham J."/>
            <person name="Shu S."/>
            <person name="Neupane R."/>
            <person name="Cipriano M."/>
            <person name="Mancuso J."/>
            <person name="Tu H."/>
            <person name="Salamov A."/>
            <person name="Lindquist E."/>
            <person name="Shapiro H."/>
            <person name="Lucas S."/>
            <person name="Grigoriev I.V."/>
            <person name="Cande W.Z."/>
            <person name="Fulton C."/>
            <person name="Rokhsar D.S."/>
            <person name="Dawson S.C."/>
        </authorList>
    </citation>
    <scope>NUCLEOTIDE SEQUENCE [LARGE SCALE GENOMIC DNA]</scope>
    <source>
        <strain evidence="1 2">NEG-M</strain>
    </source>
</reference>
<dbReference type="EMBL" id="GG738851">
    <property type="protein sequence ID" value="EFC48436.1"/>
    <property type="molecule type" value="Genomic_DNA"/>
</dbReference>
<dbReference type="GeneID" id="8848366"/>